<evidence type="ECO:0000259" key="2">
    <source>
        <dbReference type="PROSITE" id="PS50110"/>
    </source>
</evidence>
<dbReference type="PROSITE" id="PS50110">
    <property type="entry name" value="RESPONSE_REGULATORY"/>
    <property type="match status" value="1"/>
</dbReference>
<evidence type="ECO:0000256" key="1">
    <source>
        <dbReference type="PROSITE-ProRule" id="PRU00169"/>
    </source>
</evidence>
<dbReference type="Proteomes" id="UP001310022">
    <property type="component" value="Unassembled WGS sequence"/>
</dbReference>
<gene>
    <name evidence="4" type="ORF">PEDI_20750</name>
</gene>
<dbReference type="InterPro" id="IPR011006">
    <property type="entry name" value="CheY-like_superfamily"/>
</dbReference>
<dbReference type="PANTHER" id="PTHR37299">
    <property type="entry name" value="TRANSCRIPTIONAL REGULATOR-RELATED"/>
    <property type="match status" value="1"/>
</dbReference>
<protein>
    <submittedName>
        <fullName evidence="4">DNA-binding response regulator</fullName>
    </submittedName>
</protein>
<sequence>MEMEKIKCLIVDDEQLARTLLTDYVKKMPELELVDCCANPLDAIEVLKAREVDLLLLDIQMPDLTGFEMLNTLADPPLVIFTTAYSDYAIKGYEVKAVDYLLKPFSLTRFMQAVAKAKEQIELRRKAANSNAEEEVYLMVKEDYRYHRIKVKDIAYVEGMREYVRYHTPEKKVMALASLTKLESELPAADFMRVHKSYIVNFQFVTGLEGNQLKVLDQYLPIGKTHKERVLKRLGVGG</sequence>
<dbReference type="SUPFAM" id="SSF52172">
    <property type="entry name" value="CheY-like"/>
    <property type="match status" value="1"/>
</dbReference>
<organism evidence="4 5">
    <name type="scientific">Persicobacter diffluens</name>
    <dbReference type="NCBI Taxonomy" id="981"/>
    <lineage>
        <taxon>Bacteria</taxon>
        <taxon>Pseudomonadati</taxon>
        <taxon>Bacteroidota</taxon>
        <taxon>Cytophagia</taxon>
        <taxon>Cytophagales</taxon>
        <taxon>Persicobacteraceae</taxon>
        <taxon>Persicobacter</taxon>
    </lineage>
</organism>
<dbReference type="EMBL" id="BQKE01000001">
    <property type="protein sequence ID" value="GJM61523.1"/>
    <property type="molecule type" value="Genomic_DNA"/>
</dbReference>
<dbReference type="Gene3D" id="3.40.50.2300">
    <property type="match status" value="1"/>
</dbReference>
<feature type="domain" description="HTH LytTR-type" evidence="3">
    <location>
        <begin position="138"/>
        <end position="201"/>
    </location>
</feature>
<dbReference type="InterPro" id="IPR046947">
    <property type="entry name" value="LytR-like"/>
</dbReference>
<evidence type="ECO:0000313" key="4">
    <source>
        <dbReference type="EMBL" id="GJM61523.1"/>
    </source>
</evidence>
<dbReference type="SMART" id="SM00448">
    <property type="entry name" value="REC"/>
    <property type="match status" value="1"/>
</dbReference>
<evidence type="ECO:0000313" key="5">
    <source>
        <dbReference type="Proteomes" id="UP001310022"/>
    </source>
</evidence>
<dbReference type="Pfam" id="PF04397">
    <property type="entry name" value="LytTR"/>
    <property type="match status" value="1"/>
</dbReference>
<proteinExistence type="predicted"/>
<keyword evidence="1" id="KW-0597">Phosphoprotein</keyword>
<dbReference type="PANTHER" id="PTHR37299:SF1">
    <property type="entry name" value="STAGE 0 SPORULATION PROTEIN A HOMOLOG"/>
    <property type="match status" value="1"/>
</dbReference>
<dbReference type="AlphaFoldDB" id="A0AAN4VXH8"/>
<dbReference type="Pfam" id="PF00072">
    <property type="entry name" value="Response_reg"/>
    <property type="match status" value="1"/>
</dbReference>
<dbReference type="Gene3D" id="2.40.50.1020">
    <property type="entry name" value="LytTr DNA-binding domain"/>
    <property type="match status" value="1"/>
</dbReference>
<accession>A0AAN4VXH8</accession>
<comment type="caution">
    <text evidence="4">The sequence shown here is derived from an EMBL/GenBank/DDBJ whole genome shotgun (WGS) entry which is preliminary data.</text>
</comment>
<feature type="domain" description="Response regulatory" evidence="2">
    <location>
        <begin position="7"/>
        <end position="118"/>
    </location>
</feature>
<dbReference type="InterPro" id="IPR007492">
    <property type="entry name" value="LytTR_DNA-bd_dom"/>
</dbReference>
<dbReference type="GO" id="GO:0003677">
    <property type="term" value="F:DNA binding"/>
    <property type="evidence" value="ECO:0007669"/>
    <property type="project" value="UniProtKB-KW"/>
</dbReference>
<name>A0AAN4VXH8_9BACT</name>
<dbReference type="InterPro" id="IPR001789">
    <property type="entry name" value="Sig_transdc_resp-reg_receiver"/>
</dbReference>
<dbReference type="SMART" id="SM00850">
    <property type="entry name" value="LytTR"/>
    <property type="match status" value="1"/>
</dbReference>
<evidence type="ECO:0000259" key="3">
    <source>
        <dbReference type="PROSITE" id="PS50930"/>
    </source>
</evidence>
<dbReference type="GO" id="GO:0000156">
    <property type="term" value="F:phosphorelay response regulator activity"/>
    <property type="evidence" value="ECO:0007669"/>
    <property type="project" value="InterPro"/>
</dbReference>
<keyword evidence="5" id="KW-1185">Reference proteome</keyword>
<keyword evidence="4" id="KW-0238">DNA-binding</keyword>
<feature type="modified residue" description="4-aspartylphosphate" evidence="1">
    <location>
        <position position="58"/>
    </location>
</feature>
<reference evidence="4 5" key="1">
    <citation type="submission" date="2021-12" db="EMBL/GenBank/DDBJ databases">
        <title>Genome sequencing of bacteria with rrn-lacking chromosome and rrn-plasmid.</title>
        <authorList>
            <person name="Anda M."/>
            <person name="Iwasaki W."/>
        </authorList>
    </citation>
    <scope>NUCLEOTIDE SEQUENCE [LARGE SCALE GENOMIC DNA]</scope>
    <source>
        <strain evidence="4 5">NBRC 15940</strain>
    </source>
</reference>
<dbReference type="PROSITE" id="PS50930">
    <property type="entry name" value="HTH_LYTTR"/>
    <property type="match status" value="1"/>
</dbReference>